<name>A0A4V3P4K5_9FLAO</name>
<proteinExistence type="predicted"/>
<protein>
    <submittedName>
        <fullName evidence="1">Uncharacterized protein</fullName>
    </submittedName>
</protein>
<reference evidence="1 2" key="1">
    <citation type="submission" date="2019-04" db="EMBL/GenBank/DDBJ databases">
        <authorList>
            <person name="Liu A."/>
        </authorList>
    </citation>
    <scope>NUCLEOTIDE SEQUENCE [LARGE SCALE GENOMIC DNA]</scope>
    <source>
        <strain evidence="1 2">RZ03</strain>
    </source>
</reference>
<evidence type="ECO:0000313" key="2">
    <source>
        <dbReference type="Proteomes" id="UP000307602"/>
    </source>
</evidence>
<dbReference type="OrthoDB" id="1340494at2"/>
<gene>
    <name evidence="1" type="ORF">EM932_14110</name>
</gene>
<organism evidence="1 2">
    <name type="scientific">Flavivirga rizhaonensis</name>
    <dbReference type="NCBI Taxonomy" id="2559571"/>
    <lineage>
        <taxon>Bacteria</taxon>
        <taxon>Pseudomonadati</taxon>
        <taxon>Bacteroidota</taxon>
        <taxon>Flavobacteriia</taxon>
        <taxon>Flavobacteriales</taxon>
        <taxon>Flavobacteriaceae</taxon>
        <taxon>Flavivirga</taxon>
    </lineage>
</organism>
<accession>A0A4V3P4K5</accession>
<keyword evidence="2" id="KW-1185">Reference proteome</keyword>
<dbReference type="RefSeq" id="WP_135877838.1">
    <property type="nucleotide sequence ID" value="NZ_SRSO01000020.1"/>
</dbReference>
<comment type="caution">
    <text evidence="1">The sequence shown here is derived from an EMBL/GenBank/DDBJ whole genome shotgun (WGS) entry which is preliminary data.</text>
</comment>
<dbReference type="EMBL" id="SRSO01000020">
    <property type="protein sequence ID" value="TGV01804.1"/>
    <property type="molecule type" value="Genomic_DNA"/>
</dbReference>
<sequence>MKKELFIEVFKNIQDRKGYTTKNSIVKYLSNQLLKYNITGISDRNLTRYFDKYIDGNDDPINPKVELLDAISKELSNQERSYESYEDYVFKNRKVTEEDKSNKNIGTRAIHQQGKNNIYLENNSGPLKFS</sequence>
<evidence type="ECO:0000313" key="1">
    <source>
        <dbReference type="EMBL" id="TGV01804.1"/>
    </source>
</evidence>
<dbReference type="Proteomes" id="UP000307602">
    <property type="component" value="Unassembled WGS sequence"/>
</dbReference>
<dbReference type="AlphaFoldDB" id="A0A4V3P4K5"/>